<evidence type="ECO:0000313" key="2">
    <source>
        <dbReference type="Proteomes" id="UP000231501"/>
    </source>
</evidence>
<comment type="caution">
    <text evidence="1">The sequence shown here is derived from an EMBL/GenBank/DDBJ whole genome shotgun (WGS) entry which is preliminary data.</text>
</comment>
<feature type="non-terminal residue" evidence="1">
    <location>
        <position position="1"/>
    </location>
</feature>
<gene>
    <name evidence="1" type="ORF">CS062_09430</name>
</gene>
<evidence type="ECO:0000313" key="1">
    <source>
        <dbReference type="EMBL" id="PIM53536.1"/>
    </source>
</evidence>
<organism evidence="1 2">
    <name type="scientific">Roseateles chitinivorans</name>
    <dbReference type="NCBI Taxonomy" id="2917965"/>
    <lineage>
        <taxon>Bacteria</taxon>
        <taxon>Pseudomonadati</taxon>
        <taxon>Pseudomonadota</taxon>
        <taxon>Betaproteobacteria</taxon>
        <taxon>Burkholderiales</taxon>
        <taxon>Sphaerotilaceae</taxon>
        <taxon>Roseateles</taxon>
    </lineage>
</organism>
<name>A0A2G9CAS3_9BURK</name>
<accession>A0A2G9CAS3</accession>
<dbReference type="Proteomes" id="UP000231501">
    <property type="component" value="Unassembled WGS sequence"/>
</dbReference>
<sequence length="59" mass="6250">LLDRLPLPTARLRTLRRAADAAQRFDFDGALVLVRADASGRRGLATEADTDPTSSGSPA</sequence>
<protein>
    <submittedName>
        <fullName evidence="1">Uncharacterized protein</fullName>
    </submittedName>
</protein>
<proteinExistence type="predicted"/>
<keyword evidence="2" id="KW-1185">Reference proteome</keyword>
<reference evidence="1 2" key="1">
    <citation type="submission" date="2017-11" db="EMBL/GenBank/DDBJ databases">
        <title>Draft genome sequence of Mitsuaria sp. HWN-4.</title>
        <authorList>
            <person name="Gundlapally S.R."/>
        </authorList>
    </citation>
    <scope>NUCLEOTIDE SEQUENCE [LARGE SCALE GENOMIC DNA]</scope>
    <source>
        <strain evidence="1 2">HWN-4</strain>
    </source>
</reference>
<dbReference type="AlphaFoldDB" id="A0A2G9CAS3"/>
<dbReference type="EMBL" id="PEOG01000020">
    <property type="protein sequence ID" value="PIM53536.1"/>
    <property type="molecule type" value="Genomic_DNA"/>
</dbReference>
<dbReference type="RefSeq" id="WP_158238726.1">
    <property type="nucleotide sequence ID" value="NZ_PEOG01000020.1"/>
</dbReference>